<feature type="compositionally biased region" description="Basic and acidic residues" evidence="1">
    <location>
        <begin position="702"/>
        <end position="717"/>
    </location>
</feature>
<protein>
    <submittedName>
        <fullName evidence="2">Uncharacterized protein</fullName>
    </submittedName>
</protein>
<sequence length="768" mass="83234">MAVDNLLQKNAAEADSGESGKRKAEALSAALVEFLFEVCERDRHILVAFPRNFIEDRLCSMESAFSSKALSHGDGATLHGGDNHFALPAQETAKNSLDLTHLTLKNQNVFLRIERNFYQHMTLQQKPTDFDVHVQIFEKRCAESIDGQEEIAPLGEARLCNLKDASATDLTQKATLWTLQEIKIDPLDDSDAGDLLLQMAEAKAWGSSFARVGSSNCTSFFIPEPDPDAGVDDDVACAKLLAAGLIVESKSNPRHFYITTKGAKNLQMRLLAGSEQSLEEYHKLPVGEGDIRLVFPDRTQMFLDRPVECDITFSIGPRFELFMMMLHCGWEVQDLDRNDFFSKGDEKEFTILTPGAGSFHRSYLQVLLQCDWLFEAGISSIFHCQSKAYYDCILSLAKMGAAENLKNLKPHRPAAEYKQMVKMQQEPGGGKANRSKGTDLLQEEEEPNFFCRPQEPQGDAQQHSQTSKTRRKKSRTAAAAAAAPSSGANAISCSDSDASDEQDGKAAVQEGPDLPPGAVAGSGNLLKAVAAASRFSAQAQAGKEKRKQRKVDEKKGDEDFKNDSHRKRRRTVPVKQEMEESLPPASLPPEVAEIEVIKSSSEDEDAVAGVYAGTGQHMEHSAAADSAGQADVSEETISGQNVDVSKTHLPACDPVLSLAASSPAEVSASSSSSKAAGPAVSAPAAASSSSSKAAGPAMPGSSERRSIEDDSAPRLEIPRQPAEQAPEPSSMFNMSTVWLGNIPIVKRMDKSSVPRISEGVGRWCNTLT</sequence>
<dbReference type="EMBL" id="CAMXCT020000014">
    <property type="protein sequence ID" value="CAL1125882.1"/>
    <property type="molecule type" value="Genomic_DNA"/>
</dbReference>
<feature type="region of interest" description="Disordered" evidence="1">
    <location>
        <begin position="534"/>
        <end position="591"/>
    </location>
</feature>
<dbReference type="EMBL" id="CAMXCT010000014">
    <property type="protein sequence ID" value="CAI3972507.1"/>
    <property type="molecule type" value="Genomic_DNA"/>
</dbReference>
<feature type="compositionally biased region" description="Basic and acidic residues" evidence="1">
    <location>
        <begin position="550"/>
        <end position="563"/>
    </location>
</feature>
<feature type="region of interest" description="Disordered" evidence="1">
    <location>
        <begin position="422"/>
        <end position="520"/>
    </location>
</feature>
<evidence type="ECO:0000313" key="2">
    <source>
        <dbReference type="EMBL" id="CAI3972507.1"/>
    </source>
</evidence>
<feature type="compositionally biased region" description="Low complexity" evidence="1">
    <location>
        <begin position="581"/>
        <end position="591"/>
    </location>
</feature>
<keyword evidence="4" id="KW-1185">Reference proteome</keyword>
<reference evidence="3" key="2">
    <citation type="submission" date="2024-04" db="EMBL/GenBank/DDBJ databases">
        <authorList>
            <person name="Chen Y."/>
            <person name="Shah S."/>
            <person name="Dougan E. K."/>
            <person name="Thang M."/>
            <person name="Chan C."/>
        </authorList>
    </citation>
    <scope>NUCLEOTIDE SEQUENCE [LARGE SCALE GENOMIC DNA]</scope>
</reference>
<feature type="compositionally biased region" description="Low complexity" evidence="1">
    <location>
        <begin position="668"/>
        <end position="701"/>
    </location>
</feature>
<feature type="compositionally biased region" description="Polar residues" evidence="1">
    <location>
        <begin position="635"/>
        <end position="644"/>
    </location>
</feature>
<comment type="caution">
    <text evidence="2">The sequence shown here is derived from an EMBL/GenBank/DDBJ whole genome shotgun (WGS) entry which is preliminary data.</text>
</comment>
<gene>
    <name evidence="2" type="ORF">C1SCF055_LOCUS1086</name>
</gene>
<organism evidence="2">
    <name type="scientific">Cladocopium goreaui</name>
    <dbReference type="NCBI Taxonomy" id="2562237"/>
    <lineage>
        <taxon>Eukaryota</taxon>
        <taxon>Sar</taxon>
        <taxon>Alveolata</taxon>
        <taxon>Dinophyceae</taxon>
        <taxon>Suessiales</taxon>
        <taxon>Symbiodiniaceae</taxon>
        <taxon>Cladocopium</taxon>
    </lineage>
</organism>
<evidence type="ECO:0000313" key="4">
    <source>
        <dbReference type="Proteomes" id="UP001152797"/>
    </source>
</evidence>
<name>A0A9P1BFT8_9DINO</name>
<feature type="region of interest" description="Disordered" evidence="1">
    <location>
        <begin position="668"/>
        <end position="731"/>
    </location>
</feature>
<dbReference type="AlphaFoldDB" id="A0A9P1BFT8"/>
<reference evidence="2" key="1">
    <citation type="submission" date="2022-10" db="EMBL/GenBank/DDBJ databases">
        <authorList>
            <person name="Chen Y."/>
            <person name="Dougan E. K."/>
            <person name="Chan C."/>
            <person name="Rhodes N."/>
            <person name="Thang M."/>
        </authorList>
    </citation>
    <scope>NUCLEOTIDE SEQUENCE</scope>
</reference>
<evidence type="ECO:0000256" key="1">
    <source>
        <dbReference type="SAM" id="MobiDB-lite"/>
    </source>
</evidence>
<evidence type="ECO:0000313" key="3">
    <source>
        <dbReference type="EMBL" id="CAL1125882.1"/>
    </source>
</evidence>
<proteinExistence type="predicted"/>
<dbReference type="Proteomes" id="UP001152797">
    <property type="component" value="Unassembled WGS sequence"/>
</dbReference>
<feature type="region of interest" description="Disordered" evidence="1">
    <location>
        <begin position="617"/>
        <end position="645"/>
    </location>
</feature>
<feature type="compositionally biased region" description="Low complexity" evidence="1">
    <location>
        <begin position="476"/>
        <end position="492"/>
    </location>
</feature>
<accession>A0A9P1BFT8</accession>
<dbReference type="EMBL" id="CAMXCT030000014">
    <property type="protein sequence ID" value="CAL4759819.1"/>
    <property type="molecule type" value="Genomic_DNA"/>
</dbReference>